<proteinExistence type="predicted"/>
<dbReference type="EMBL" id="JARPOI010000018">
    <property type="protein sequence ID" value="KAJ9136106.1"/>
    <property type="molecule type" value="Genomic_DNA"/>
</dbReference>
<comment type="caution">
    <text evidence="6">The sequence shown here is derived from an EMBL/GenBank/DDBJ whole genome shotgun (WGS) entry which is preliminary data.</text>
</comment>
<dbReference type="CDD" id="cd02440">
    <property type="entry name" value="AdoMet_MTases"/>
    <property type="match status" value="1"/>
</dbReference>
<evidence type="ECO:0000256" key="1">
    <source>
        <dbReference type="ARBA" id="ARBA00022603"/>
    </source>
</evidence>
<dbReference type="InterPro" id="IPR012967">
    <property type="entry name" value="COMT_dimerisation"/>
</dbReference>
<protein>
    <submittedName>
        <fullName evidence="6">Uncharacterized protein</fullName>
    </submittedName>
</protein>
<dbReference type="Gene3D" id="1.10.10.10">
    <property type="entry name" value="Winged helix-like DNA-binding domain superfamily/Winged helix DNA-binding domain"/>
    <property type="match status" value="1"/>
</dbReference>
<keyword evidence="2" id="KW-0808">Transferase</keyword>
<reference evidence="6 7" key="1">
    <citation type="journal article" date="2023" name="Plant Biotechnol. J.">
        <title>Chromosome-level wild Hevea brasiliensis genome provides new tools for genomic-assisted breeding and valuable loci to elevate rubber yield.</title>
        <authorList>
            <person name="Cheng H."/>
            <person name="Song X."/>
            <person name="Hu Y."/>
            <person name="Wu T."/>
            <person name="Yang Q."/>
            <person name="An Z."/>
            <person name="Feng S."/>
            <person name="Deng Z."/>
            <person name="Wu W."/>
            <person name="Zeng X."/>
            <person name="Tu M."/>
            <person name="Wang X."/>
            <person name="Huang H."/>
        </authorList>
    </citation>
    <scope>NUCLEOTIDE SEQUENCE [LARGE SCALE GENOMIC DNA]</scope>
    <source>
        <strain evidence="6">MT/VB/25A 57/8</strain>
    </source>
</reference>
<gene>
    <name evidence="6" type="ORF">P3X46_033217</name>
</gene>
<dbReference type="InterPro" id="IPR016461">
    <property type="entry name" value="COMT-like"/>
</dbReference>
<dbReference type="InterPro" id="IPR001077">
    <property type="entry name" value="COMT_C"/>
</dbReference>
<accession>A0ABQ9KGS2</accession>
<evidence type="ECO:0000256" key="2">
    <source>
        <dbReference type="ARBA" id="ARBA00022679"/>
    </source>
</evidence>
<dbReference type="Gene3D" id="3.40.50.150">
    <property type="entry name" value="Vaccinia Virus protein VP39"/>
    <property type="match status" value="1"/>
</dbReference>
<dbReference type="Proteomes" id="UP001174677">
    <property type="component" value="Chromosome 18"/>
</dbReference>
<feature type="domain" description="O-methyltransferase dimerisation" evidence="5">
    <location>
        <begin position="22"/>
        <end position="111"/>
    </location>
</feature>
<organism evidence="6 7">
    <name type="scientific">Hevea brasiliensis</name>
    <name type="common">Para rubber tree</name>
    <name type="synonym">Siphonia brasiliensis</name>
    <dbReference type="NCBI Taxonomy" id="3981"/>
    <lineage>
        <taxon>Eukaryota</taxon>
        <taxon>Viridiplantae</taxon>
        <taxon>Streptophyta</taxon>
        <taxon>Embryophyta</taxon>
        <taxon>Tracheophyta</taxon>
        <taxon>Spermatophyta</taxon>
        <taxon>Magnoliopsida</taxon>
        <taxon>eudicotyledons</taxon>
        <taxon>Gunneridae</taxon>
        <taxon>Pentapetalae</taxon>
        <taxon>rosids</taxon>
        <taxon>fabids</taxon>
        <taxon>Malpighiales</taxon>
        <taxon>Euphorbiaceae</taxon>
        <taxon>Crotonoideae</taxon>
        <taxon>Micrandreae</taxon>
        <taxon>Hevea</taxon>
    </lineage>
</organism>
<dbReference type="SUPFAM" id="SSF53335">
    <property type="entry name" value="S-adenosyl-L-methionine-dependent methyltransferases"/>
    <property type="match status" value="1"/>
</dbReference>
<dbReference type="PROSITE" id="PS51683">
    <property type="entry name" value="SAM_OMT_II"/>
    <property type="match status" value="1"/>
</dbReference>
<dbReference type="PIRSF" id="PIRSF005739">
    <property type="entry name" value="O-mtase"/>
    <property type="match status" value="1"/>
</dbReference>
<evidence type="ECO:0000259" key="5">
    <source>
        <dbReference type="Pfam" id="PF08100"/>
    </source>
</evidence>
<keyword evidence="1" id="KW-0489">Methyltransferase</keyword>
<dbReference type="Pfam" id="PF08100">
    <property type="entry name" value="Dimerisation"/>
    <property type="match status" value="1"/>
</dbReference>
<name>A0ABQ9KGS2_HEVBR</name>
<evidence type="ECO:0000313" key="7">
    <source>
        <dbReference type="Proteomes" id="UP001174677"/>
    </source>
</evidence>
<sequence>MELDQELGANDELFQAQRHIYKHMYHYLESMSLKCAVQLGIPDIIHKHDKPITLPELASALQVPPTKASCLLRVMRILVHSGFFATTKIHENRGGEEGYILTTSSSLLLKDSSTSLTTTVLAMLDPELITPWFSLSDCFQGNELTAFETYHGITFLEYGKQNLEFNNLLNEAMACDSQLVSLIVKNHKEIFEGVASLVDVGGGTGTLARTISDAYPHMKCTVLDLPQVVANLPESKNVKFVAGDMFQSIPSAEAVLIKSVLHNWSDEACVKILKQCREAIASTDKGGKLIIIEMVINEKKDESNNQLAETKLFADLQMMLVCTGRERNEQEWARLFLEAGFNRYKMTATCGLNSIIEVYP</sequence>
<evidence type="ECO:0000313" key="6">
    <source>
        <dbReference type="EMBL" id="KAJ9136106.1"/>
    </source>
</evidence>
<dbReference type="InterPro" id="IPR036388">
    <property type="entry name" value="WH-like_DNA-bd_sf"/>
</dbReference>
<keyword evidence="3" id="KW-0949">S-adenosyl-L-methionine</keyword>
<dbReference type="InterPro" id="IPR029063">
    <property type="entry name" value="SAM-dependent_MTases_sf"/>
</dbReference>
<feature type="domain" description="O-methyltransferase C-terminal" evidence="4">
    <location>
        <begin position="132"/>
        <end position="342"/>
    </location>
</feature>
<evidence type="ECO:0000256" key="3">
    <source>
        <dbReference type="ARBA" id="ARBA00022691"/>
    </source>
</evidence>
<dbReference type="SUPFAM" id="SSF46785">
    <property type="entry name" value="Winged helix' DNA-binding domain"/>
    <property type="match status" value="1"/>
</dbReference>
<keyword evidence="7" id="KW-1185">Reference proteome</keyword>
<dbReference type="InterPro" id="IPR036390">
    <property type="entry name" value="WH_DNA-bd_sf"/>
</dbReference>
<dbReference type="Pfam" id="PF00891">
    <property type="entry name" value="Methyltransf_2"/>
    <property type="match status" value="1"/>
</dbReference>
<dbReference type="PANTHER" id="PTHR11746">
    <property type="entry name" value="O-METHYLTRANSFERASE"/>
    <property type="match status" value="1"/>
</dbReference>
<evidence type="ECO:0000259" key="4">
    <source>
        <dbReference type="Pfam" id="PF00891"/>
    </source>
</evidence>